<dbReference type="Proteomes" id="UP000660729">
    <property type="component" value="Unassembled WGS sequence"/>
</dbReference>
<dbReference type="PROSITE" id="PS50097">
    <property type="entry name" value="BTB"/>
    <property type="match status" value="1"/>
</dbReference>
<dbReference type="InterPro" id="IPR011333">
    <property type="entry name" value="SKP1/BTB/POZ_sf"/>
</dbReference>
<keyword evidence="3" id="KW-1185">Reference proteome</keyword>
<gene>
    <name evidence="2" type="ORF">HII31_02310</name>
</gene>
<accession>A0A8H6VKY1</accession>
<evidence type="ECO:0000259" key="1">
    <source>
        <dbReference type="PROSITE" id="PS50097"/>
    </source>
</evidence>
<organism evidence="2 3">
    <name type="scientific">Pseudocercospora fuligena</name>
    <dbReference type="NCBI Taxonomy" id="685502"/>
    <lineage>
        <taxon>Eukaryota</taxon>
        <taxon>Fungi</taxon>
        <taxon>Dikarya</taxon>
        <taxon>Ascomycota</taxon>
        <taxon>Pezizomycotina</taxon>
        <taxon>Dothideomycetes</taxon>
        <taxon>Dothideomycetidae</taxon>
        <taxon>Mycosphaerellales</taxon>
        <taxon>Mycosphaerellaceae</taxon>
        <taxon>Pseudocercospora</taxon>
    </lineage>
</organism>
<feature type="domain" description="BTB" evidence="1">
    <location>
        <begin position="4"/>
        <end position="77"/>
    </location>
</feature>
<evidence type="ECO:0000313" key="3">
    <source>
        <dbReference type="Proteomes" id="UP000660729"/>
    </source>
</evidence>
<dbReference type="Pfam" id="PF00651">
    <property type="entry name" value="BTB"/>
    <property type="match status" value="1"/>
</dbReference>
<sequence>MASPEQALKNGLASFKVHKVIICAQSEYFRAACHNFKEAEKNAIDLATSDTDPTCDDPEAVRCMVDFFYHLDYQAENIMTSSTSAQAAVDLVPAKRRKGGYRGPSVATPPNTMPQTDGNMLVHARVFAAAVKYQIPALIGIAVVKFAAAVGHNRAHDSFAKTILTVYTTTASDVRQLRDILADTLNKHDELLDSESVAETVRGLEGLSWELFRKSKGKSAVPGTSISSASFDTAPAHRYGSSTGFRTPERKTQYCPRCGAVSTGSNWCFNCADT</sequence>
<evidence type="ECO:0000313" key="2">
    <source>
        <dbReference type="EMBL" id="KAF7196243.1"/>
    </source>
</evidence>
<name>A0A8H6VKY1_9PEZI</name>
<dbReference type="SUPFAM" id="SSF54695">
    <property type="entry name" value="POZ domain"/>
    <property type="match status" value="1"/>
</dbReference>
<dbReference type="EMBL" id="JABCIY010000027">
    <property type="protein sequence ID" value="KAF7196243.1"/>
    <property type="molecule type" value="Genomic_DNA"/>
</dbReference>
<dbReference type="OrthoDB" id="6359816at2759"/>
<dbReference type="CDD" id="cd18186">
    <property type="entry name" value="BTB_POZ_ZBTB_KLHL-like"/>
    <property type="match status" value="1"/>
</dbReference>
<dbReference type="AlphaFoldDB" id="A0A8H6VKY1"/>
<reference evidence="2" key="1">
    <citation type="submission" date="2020-04" db="EMBL/GenBank/DDBJ databases">
        <title>Draft genome resource of the tomato pathogen Pseudocercospora fuligena.</title>
        <authorList>
            <person name="Zaccaron A."/>
        </authorList>
    </citation>
    <scope>NUCLEOTIDE SEQUENCE</scope>
    <source>
        <strain evidence="2">PF001</strain>
    </source>
</reference>
<dbReference type="PANTHER" id="PTHR47843">
    <property type="entry name" value="BTB DOMAIN-CONTAINING PROTEIN-RELATED"/>
    <property type="match status" value="1"/>
</dbReference>
<proteinExistence type="predicted"/>
<dbReference type="InterPro" id="IPR000210">
    <property type="entry name" value="BTB/POZ_dom"/>
</dbReference>
<comment type="caution">
    <text evidence="2">The sequence shown here is derived from an EMBL/GenBank/DDBJ whole genome shotgun (WGS) entry which is preliminary data.</text>
</comment>
<protein>
    <recommendedName>
        <fullName evidence="1">BTB domain-containing protein</fullName>
    </recommendedName>
</protein>
<dbReference type="Gene3D" id="3.30.710.10">
    <property type="entry name" value="Potassium Channel Kv1.1, Chain A"/>
    <property type="match status" value="1"/>
</dbReference>
<dbReference type="PANTHER" id="PTHR47843:SF5">
    <property type="entry name" value="BTB_POZ DOMAIN PROTEIN"/>
    <property type="match status" value="1"/>
</dbReference>